<gene>
    <name evidence="4" type="primary">trxB-2</name>
    <name evidence="4" type="ORF">UDIV_3670</name>
</gene>
<dbReference type="InterPro" id="IPR050097">
    <property type="entry name" value="Ferredoxin-NADP_redctase_2"/>
</dbReference>
<dbReference type="eggNOG" id="COG0492">
    <property type="taxonomic scope" value="Bacteria"/>
</dbReference>
<evidence type="ECO:0000256" key="2">
    <source>
        <dbReference type="ARBA" id="ARBA00023002"/>
    </source>
</evidence>
<proteinExistence type="predicted"/>
<keyword evidence="2" id="KW-0560">Oxidoreductase</keyword>
<dbReference type="InterPro" id="IPR023753">
    <property type="entry name" value="FAD/NAD-binding_dom"/>
</dbReference>
<dbReference type="Pfam" id="PF07992">
    <property type="entry name" value="Pyr_redox_2"/>
    <property type="match status" value="1"/>
</dbReference>
<keyword evidence="1" id="KW-0285">Flavoprotein</keyword>
<protein>
    <submittedName>
        <fullName evidence="4">Thioredoxin reductase</fullName>
    </submittedName>
</protein>
<dbReference type="Proteomes" id="UP000028537">
    <property type="component" value="Unassembled WGS sequence"/>
</dbReference>
<evidence type="ECO:0000313" key="4">
    <source>
        <dbReference type="EMBL" id="KEZ23281.1"/>
    </source>
</evidence>
<dbReference type="AlphaFoldDB" id="A0A084EZ89"/>
<reference evidence="4 5" key="1">
    <citation type="submission" date="2014-02" db="EMBL/GenBank/DDBJ databases">
        <title>Genome sequence of Ureaplasma diversum strain 246.</title>
        <authorList>
            <person name="Sirand-Pugnet P."/>
            <person name="Breton M."/>
            <person name="Dordet-Frisoni E."/>
            <person name="Baranowski E."/>
            <person name="Barre A."/>
            <person name="Couture C."/>
            <person name="Dupuy V."/>
            <person name="Gaurivaud P."/>
            <person name="Jacob D."/>
            <person name="Lemaitre C."/>
            <person name="Manso-Silvan L."/>
            <person name="Nikolski M."/>
            <person name="Nouvel L.-X."/>
            <person name="Poumarat F."/>
            <person name="Tardy F."/>
            <person name="Thebault P."/>
            <person name="Theil S."/>
            <person name="Citti C."/>
            <person name="Thiaucourt F."/>
            <person name="Blanchard A."/>
        </authorList>
    </citation>
    <scope>NUCLEOTIDE SEQUENCE [LARGE SCALE GENOMIC DNA]</scope>
    <source>
        <strain evidence="4 5">NCTC 246</strain>
    </source>
</reference>
<dbReference type="GO" id="GO:0016491">
    <property type="term" value="F:oxidoreductase activity"/>
    <property type="evidence" value="ECO:0007669"/>
    <property type="project" value="UniProtKB-KW"/>
</dbReference>
<dbReference type="SUPFAM" id="SSF51905">
    <property type="entry name" value="FAD/NAD(P)-binding domain"/>
    <property type="match status" value="2"/>
</dbReference>
<evidence type="ECO:0000313" key="5">
    <source>
        <dbReference type="Proteomes" id="UP000028537"/>
    </source>
</evidence>
<evidence type="ECO:0000259" key="3">
    <source>
        <dbReference type="Pfam" id="PF07992"/>
    </source>
</evidence>
<evidence type="ECO:0000256" key="1">
    <source>
        <dbReference type="ARBA" id="ARBA00022630"/>
    </source>
</evidence>
<dbReference type="EMBL" id="JFDP01000047">
    <property type="protein sequence ID" value="KEZ23281.1"/>
    <property type="molecule type" value="Genomic_DNA"/>
</dbReference>
<keyword evidence="5" id="KW-1185">Reference proteome</keyword>
<feature type="domain" description="FAD/NAD(P)-binding" evidence="3">
    <location>
        <begin position="4"/>
        <end position="287"/>
    </location>
</feature>
<organism evidence="4 5">
    <name type="scientific">Ureaplasma diversum NCTC 246</name>
    <dbReference type="NCBI Taxonomy" id="1188241"/>
    <lineage>
        <taxon>Bacteria</taxon>
        <taxon>Bacillati</taxon>
        <taxon>Mycoplasmatota</taxon>
        <taxon>Mycoplasmoidales</taxon>
        <taxon>Mycoplasmoidaceae</taxon>
        <taxon>Ureaplasma</taxon>
    </lineage>
</organism>
<dbReference type="RefSeq" id="WP_038102648.1">
    <property type="nucleotide sequence ID" value="NZ_JFDP01000047.1"/>
</dbReference>
<sequence>MKQYDVVIIGNGPVGMFTSSMAGYYNLSTLVVENQHEPGGQVSKFYPQKLVKDIPGFTSILGKDYINGLKTQQQAYSELVEVLYNIQITSYQQVDGLFYLFNDSNQCIAISKYIIFAYGKGSYEPIRFEINKQIVDFDNISYHLNPNLDYNNKHIVILGGGDSALDSAEWIKTNFSSASVSIIVRKSIAGKTLNENDFKRLNINTYLDQTILECTNNSLTIEDNTTKHLQTLSFDRILVQYGFKFSSEKNPFSSWNELKFDATNKLVVNEQYETSLANVYAVGDCATQSGNPFYCIVSGQAQGFNVINTIKKQLNTK</sequence>
<dbReference type="PRINTS" id="PR00368">
    <property type="entry name" value="FADPNR"/>
</dbReference>
<accession>A0A084EZ89</accession>
<dbReference type="InterPro" id="IPR036188">
    <property type="entry name" value="FAD/NAD-bd_sf"/>
</dbReference>
<dbReference type="PANTHER" id="PTHR48105">
    <property type="entry name" value="THIOREDOXIN REDUCTASE 1-RELATED-RELATED"/>
    <property type="match status" value="1"/>
</dbReference>
<dbReference type="OrthoDB" id="9806179at2"/>
<name>A0A084EZ89_9BACT</name>
<dbReference type="PRINTS" id="PR00469">
    <property type="entry name" value="PNDRDTASEII"/>
</dbReference>
<dbReference type="Gene3D" id="3.50.50.60">
    <property type="entry name" value="FAD/NAD(P)-binding domain"/>
    <property type="match status" value="2"/>
</dbReference>
<comment type="caution">
    <text evidence="4">The sequence shown here is derived from an EMBL/GenBank/DDBJ whole genome shotgun (WGS) entry which is preliminary data.</text>
</comment>